<feature type="transmembrane region" description="Helical" evidence="1">
    <location>
        <begin position="91"/>
        <end position="118"/>
    </location>
</feature>
<dbReference type="AlphaFoldDB" id="A0A9P0Z835"/>
<evidence type="ECO:0000256" key="1">
    <source>
        <dbReference type="SAM" id="Phobius"/>
    </source>
</evidence>
<reference evidence="2" key="1">
    <citation type="submission" date="2022-07" db="EMBL/GenBank/DDBJ databases">
        <authorList>
            <person name="Macas J."/>
            <person name="Novak P."/>
            <person name="Neumann P."/>
        </authorList>
    </citation>
    <scope>NUCLEOTIDE SEQUENCE</scope>
</reference>
<evidence type="ECO:0000313" key="3">
    <source>
        <dbReference type="Proteomes" id="UP001152484"/>
    </source>
</evidence>
<evidence type="ECO:0000313" key="2">
    <source>
        <dbReference type="EMBL" id="CAH9090289.1"/>
    </source>
</evidence>
<keyword evidence="1" id="KW-0472">Membrane</keyword>
<organism evidence="2 3">
    <name type="scientific">Cuscuta europaea</name>
    <name type="common">European dodder</name>
    <dbReference type="NCBI Taxonomy" id="41803"/>
    <lineage>
        <taxon>Eukaryota</taxon>
        <taxon>Viridiplantae</taxon>
        <taxon>Streptophyta</taxon>
        <taxon>Embryophyta</taxon>
        <taxon>Tracheophyta</taxon>
        <taxon>Spermatophyta</taxon>
        <taxon>Magnoliopsida</taxon>
        <taxon>eudicotyledons</taxon>
        <taxon>Gunneridae</taxon>
        <taxon>Pentapetalae</taxon>
        <taxon>asterids</taxon>
        <taxon>lamiids</taxon>
        <taxon>Solanales</taxon>
        <taxon>Convolvulaceae</taxon>
        <taxon>Cuscuteae</taxon>
        <taxon>Cuscuta</taxon>
        <taxon>Cuscuta subgen. Cuscuta</taxon>
    </lineage>
</organism>
<protein>
    <submittedName>
        <fullName evidence="2">Uncharacterized protein</fullName>
    </submittedName>
</protein>
<proteinExistence type="predicted"/>
<dbReference type="OrthoDB" id="10358782at2759"/>
<feature type="transmembrane region" description="Helical" evidence="1">
    <location>
        <begin position="156"/>
        <end position="182"/>
    </location>
</feature>
<sequence>MARGDRRCGQGSWMRRCCRRWRRSAPPIRLLWSHGAGMSLIMQGWRIDAWSLAAKGHGGSISMVPVVRPPPEPPPWDVRGARVRERFSCSFYLFVICFLASIFVGFDSLFEFFVFLYVIGYGWIYGNSFACVKPTTWLAFRVALSGVTVTKSHHRITVVVLGVSVDVCFIFPLLDVMILNLLI</sequence>
<accession>A0A9P0Z835</accession>
<keyword evidence="1" id="KW-1133">Transmembrane helix</keyword>
<dbReference type="Proteomes" id="UP001152484">
    <property type="component" value="Unassembled WGS sequence"/>
</dbReference>
<keyword evidence="3" id="KW-1185">Reference proteome</keyword>
<gene>
    <name evidence="2" type="ORF">CEURO_LOCUS11195</name>
</gene>
<keyword evidence="1" id="KW-0812">Transmembrane</keyword>
<dbReference type="EMBL" id="CAMAPE010000022">
    <property type="protein sequence ID" value="CAH9090289.1"/>
    <property type="molecule type" value="Genomic_DNA"/>
</dbReference>
<comment type="caution">
    <text evidence="2">The sequence shown here is derived from an EMBL/GenBank/DDBJ whole genome shotgun (WGS) entry which is preliminary data.</text>
</comment>
<name>A0A9P0Z835_CUSEU</name>